<evidence type="ECO:0000256" key="5">
    <source>
        <dbReference type="ARBA" id="ARBA00009320"/>
    </source>
</evidence>
<dbReference type="Gene3D" id="3.30.470.10">
    <property type="match status" value="1"/>
</dbReference>
<dbReference type="RefSeq" id="WP_146660185.1">
    <property type="nucleotide sequence ID" value="NZ_CP019791.1"/>
</dbReference>
<proteinExistence type="inferred from homology"/>
<dbReference type="KEGG" id="alus:STSP2_00897"/>
<keyword evidence="7 12" id="KW-0663">Pyridoxal phosphate</keyword>
<name>A0A1U9NJ33_9BACT</name>
<dbReference type="GO" id="GO:0046394">
    <property type="term" value="P:carboxylic acid biosynthetic process"/>
    <property type="evidence" value="ECO:0007669"/>
    <property type="project" value="UniProtKB-ARBA"/>
</dbReference>
<dbReference type="OrthoDB" id="9805628at2"/>
<dbReference type="GO" id="GO:0005829">
    <property type="term" value="C:cytosol"/>
    <property type="evidence" value="ECO:0007669"/>
    <property type="project" value="TreeGrafter"/>
</dbReference>
<dbReference type="InterPro" id="IPR050571">
    <property type="entry name" value="Class-IV_PLP-Dep_Aminotrnsfr"/>
</dbReference>
<keyword evidence="13" id="KW-0808">Transferase</keyword>
<dbReference type="PROSITE" id="PS00770">
    <property type="entry name" value="AA_TRANSFER_CLASS_4"/>
    <property type="match status" value="1"/>
</dbReference>
<sequence>MEKVFLNNKLVDACDAKVSISDSGFLYGMGLFETMRAVEGKVFALDDHLDRLFASAEKLSIFNPHSREFIGDAIGQVLEANELEDARIRLTLTSGPMNVGADEEPEPTLVITATDFAPYPAEFYDKGVKVIISDYRQNPLDPATGHKTINFFSRLMVLKDAHKKQAAEAVWFTNDNLVAEGCVSNVFIVKDGKVFTPKTSTPVMPGIARKHVLGLAKAEGIDAQEKDLTINDLLGADEIFVTNVIMKVLPVIAVEAHDVGEGKPGEVTKTLLDMFNKQLGSV</sequence>
<dbReference type="InterPro" id="IPR036038">
    <property type="entry name" value="Aminotransferase-like"/>
</dbReference>
<evidence type="ECO:0000256" key="4">
    <source>
        <dbReference type="ARBA" id="ARBA00005072"/>
    </source>
</evidence>
<comment type="pathway">
    <text evidence="3">Amino-acid biosynthesis; L-valine biosynthesis; L-valine from pyruvate: step 4/4.</text>
</comment>
<dbReference type="CDD" id="cd00449">
    <property type="entry name" value="PLPDE_IV"/>
    <property type="match status" value="1"/>
</dbReference>
<comment type="catalytic activity">
    <reaction evidence="9">
        <text>L-isoleucine + 2-oxoglutarate = (S)-3-methyl-2-oxopentanoate + L-glutamate</text>
        <dbReference type="Rhea" id="RHEA:24801"/>
        <dbReference type="ChEBI" id="CHEBI:16810"/>
        <dbReference type="ChEBI" id="CHEBI:29985"/>
        <dbReference type="ChEBI" id="CHEBI:35146"/>
        <dbReference type="ChEBI" id="CHEBI:58045"/>
        <dbReference type="EC" id="2.6.1.42"/>
    </reaction>
</comment>
<dbReference type="GO" id="GO:0052655">
    <property type="term" value="F:L-valine-2-oxoglutarate transaminase activity"/>
    <property type="evidence" value="ECO:0007669"/>
    <property type="project" value="RHEA"/>
</dbReference>
<dbReference type="GO" id="GO:0052654">
    <property type="term" value="F:L-leucine-2-oxoglutarate transaminase activity"/>
    <property type="evidence" value="ECO:0007669"/>
    <property type="project" value="RHEA"/>
</dbReference>
<dbReference type="InterPro" id="IPR001544">
    <property type="entry name" value="Aminotrans_IV"/>
</dbReference>
<dbReference type="STRING" id="1936003.STSP2_00897"/>
<evidence type="ECO:0000256" key="12">
    <source>
        <dbReference type="RuleBase" id="RU004516"/>
    </source>
</evidence>
<dbReference type="FunFam" id="3.20.10.10:FF:000002">
    <property type="entry name" value="D-alanine aminotransferase"/>
    <property type="match status" value="1"/>
</dbReference>
<keyword evidence="14" id="KW-1185">Reference proteome</keyword>
<evidence type="ECO:0000313" key="14">
    <source>
        <dbReference type="Proteomes" id="UP000189674"/>
    </source>
</evidence>
<comment type="pathway">
    <text evidence="4">Amino-acid biosynthesis; L-leucine biosynthesis; L-leucine from 3-methyl-2-oxobutanoate: step 4/4.</text>
</comment>
<evidence type="ECO:0000256" key="1">
    <source>
        <dbReference type="ARBA" id="ARBA00001933"/>
    </source>
</evidence>
<dbReference type="GO" id="GO:0008652">
    <property type="term" value="P:amino acid biosynthetic process"/>
    <property type="evidence" value="ECO:0007669"/>
    <property type="project" value="UniProtKB-ARBA"/>
</dbReference>
<comment type="pathway">
    <text evidence="2">Amino-acid biosynthesis; L-isoleucine biosynthesis; L-isoleucine from 2-oxobutanoate: step 4/4.</text>
</comment>
<accession>A0A1U9NJ33</accession>
<comment type="catalytic activity">
    <reaction evidence="10">
        <text>L-leucine + 2-oxoglutarate = 4-methyl-2-oxopentanoate + L-glutamate</text>
        <dbReference type="Rhea" id="RHEA:18321"/>
        <dbReference type="ChEBI" id="CHEBI:16810"/>
        <dbReference type="ChEBI" id="CHEBI:17865"/>
        <dbReference type="ChEBI" id="CHEBI:29985"/>
        <dbReference type="ChEBI" id="CHEBI:57427"/>
        <dbReference type="EC" id="2.6.1.42"/>
    </reaction>
</comment>
<evidence type="ECO:0000256" key="8">
    <source>
        <dbReference type="ARBA" id="ARBA00048212"/>
    </source>
</evidence>
<dbReference type="PANTHER" id="PTHR42743">
    <property type="entry name" value="AMINO-ACID AMINOTRANSFERASE"/>
    <property type="match status" value="1"/>
</dbReference>
<evidence type="ECO:0000256" key="9">
    <source>
        <dbReference type="ARBA" id="ARBA00048798"/>
    </source>
</evidence>
<dbReference type="GO" id="GO:0052656">
    <property type="term" value="F:L-isoleucine-2-oxoglutarate transaminase activity"/>
    <property type="evidence" value="ECO:0007669"/>
    <property type="project" value="RHEA"/>
</dbReference>
<protein>
    <recommendedName>
        <fullName evidence="6">branched-chain-amino-acid transaminase</fullName>
        <ecNumber evidence="6">2.6.1.42</ecNumber>
    </recommendedName>
</protein>
<dbReference type="InterPro" id="IPR018300">
    <property type="entry name" value="Aminotrans_IV_CS"/>
</dbReference>
<reference evidence="14" key="1">
    <citation type="submission" date="2017-02" db="EMBL/GenBank/DDBJ databases">
        <title>Comparative genomics and description of representatives of a novel lineage of planctomycetes thriving in anoxic sediments.</title>
        <authorList>
            <person name="Spring S."/>
            <person name="Bunk B."/>
            <person name="Sproer C."/>
        </authorList>
    </citation>
    <scope>NUCLEOTIDE SEQUENCE [LARGE SCALE GENOMIC DNA]</scope>
    <source>
        <strain evidence="14">ST-NAGAB-D1</strain>
    </source>
</reference>
<dbReference type="AlphaFoldDB" id="A0A1U9NJ33"/>
<dbReference type="SUPFAM" id="SSF56752">
    <property type="entry name" value="D-aminoacid aminotransferase-like PLP-dependent enzymes"/>
    <property type="match status" value="1"/>
</dbReference>
<organism evidence="13 14">
    <name type="scientific">Anaerohalosphaera lusitana</name>
    <dbReference type="NCBI Taxonomy" id="1936003"/>
    <lineage>
        <taxon>Bacteria</taxon>
        <taxon>Pseudomonadati</taxon>
        <taxon>Planctomycetota</taxon>
        <taxon>Phycisphaerae</taxon>
        <taxon>Sedimentisphaerales</taxon>
        <taxon>Anaerohalosphaeraceae</taxon>
        <taxon>Anaerohalosphaera</taxon>
    </lineage>
</organism>
<evidence type="ECO:0000313" key="13">
    <source>
        <dbReference type="EMBL" id="AQT67748.1"/>
    </source>
</evidence>
<dbReference type="InterPro" id="IPR043131">
    <property type="entry name" value="BCAT-like_N"/>
</dbReference>
<evidence type="ECO:0000256" key="11">
    <source>
        <dbReference type="RuleBase" id="RU004106"/>
    </source>
</evidence>
<evidence type="ECO:0000256" key="3">
    <source>
        <dbReference type="ARBA" id="ARBA00004931"/>
    </source>
</evidence>
<comment type="catalytic activity">
    <reaction evidence="8">
        <text>L-valine + 2-oxoglutarate = 3-methyl-2-oxobutanoate + L-glutamate</text>
        <dbReference type="Rhea" id="RHEA:24813"/>
        <dbReference type="ChEBI" id="CHEBI:11851"/>
        <dbReference type="ChEBI" id="CHEBI:16810"/>
        <dbReference type="ChEBI" id="CHEBI:29985"/>
        <dbReference type="ChEBI" id="CHEBI:57762"/>
        <dbReference type="EC" id="2.6.1.42"/>
    </reaction>
</comment>
<comment type="similarity">
    <text evidence="5 11">Belongs to the class-IV pyridoxal-phosphate-dependent aminotransferase family.</text>
</comment>
<keyword evidence="13" id="KW-0032">Aminotransferase</keyword>
<evidence type="ECO:0000256" key="2">
    <source>
        <dbReference type="ARBA" id="ARBA00004824"/>
    </source>
</evidence>
<dbReference type="Proteomes" id="UP000189674">
    <property type="component" value="Chromosome"/>
</dbReference>
<dbReference type="Pfam" id="PF01063">
    <property type="entry name" value="Aminotran_4"/>
    <property type="match status" value="1"/>
</dbReference>
<dbReference type="EC" id="2.6.1.42" evidence="6"/>
<dbReference type="PANTHER" id="PTHR42743:SF11">
    <property type="entry name" value="AMINODEOXYCHORISMATE LYASE"/>
    <property type="match status" value="1"/>
</dbReference>
<dbReference type="Gene3D" id="3.20.10.10">
    <property type="entry name" value="D-amino Acid Aminotransferase, subunit A, domain 2"/>
    <property type="match status" value="1"/>
</dbReference>
<dbReference type="InterPro" id="IPR043132">
    <property type="entry name" value="BCAT-like_C"/>
</dbReference>
<evidence type="ECO:0000256" key="6">
    <source>
        <dbReference type="ARBA" id="ARBA00013053"/>
    </source>
</evidence>
<evidence type="ECO:0000256" key="7">
    <source>
        <dbReference type="ARBA" id="ARBA00022898"/>
    </source>
</evidence>
<evidence type="ECO:0000256" key="10">
    <source>
        <dbReference type="ARBA" id="ARBA00049229"/>
    </source>
</evidence>
<dbReference type="EMBL" id="CP019791">
    <property type="protein sequence ID" value="AQT67748.1"/>
    <property type="molecule type" value="Genomic_DNA"/>
</dbReference>
<gene>
    <name evidence="13" type="primary">dat_1</name>
    <name evidence="13" type="ORF">STSP2_00897</name>
</gene>
<comment type="cofactor">
    <cofactor evidence="1 12">
        <name>pyridoxal 5'-phosphate</name>
        <dbReference type="ChEBI" id="CHEBI:597326"/>
    </cofactor>
</comment>